<reference evidence="2 3" key="1">
    <citation type="submission" date="2018-03" db="EMBL/GenBank/DDBJ databases">
        <title>Whole genome sequencing of Histamine producing bacteria.</title>
        <authorList>
            <person name="Butler K."/>
        </authorList>
    </citation>
    <scope>NUCLEOTIDE SEQUENCE [LARGE SCALE GENOMIC DNA]</scope>
    <source>
        <strain evidence="2 3">DSM 19138</strain>
    </source>
</reference>
<dbReference type="InterPro" id="IPR036086">
    <property type="entry name" value="ParB/Sulfiredoxin_sf"/>
</dbReference>
<dbReference type="InterPro" id="IPR014956">
    <property type="entry name" value="ParBc_2"/>
</dbReference>
<comment type="caution">
    <text evidence="2">The sequence shown here is derived from an EMBL/GenBank/DDBJ whole genome shotgun (WGS) entry which is preliminary data.</text>
</comment>
<sequence>MKKAVLAFVVAGLLAGCSSNSSESNITLGEKGKEEYLRFNAGEVHWVSVGDLMPTQKTIGQLQNGYKLGRWQFEEKKLFEEFCETYGLRDSVEFFDENSDFNDPDSFVCKDPRESDGEISQDQNGVERIMGWVNTVIVGPDGALYLTDGHHTFSRFHDMEGGGKDTRILVRVDENFAFNADNTRSDMATFWQKMQETKNVYLFDNGNAIEPSELPQDLGYASATNPNGLINDDYRALVYYTRDIGWHKGSAESIPFLEYYWAEELRDVIQVSDADTIEEYVQVVLDASRYMVSLSDDYVLGGSGKTTAELGQLPELGLNDTQSIIEDTICEWDKDDAKAGKLKLGKLGWAFYQNGTDIEDFPYPCNTLSDYENRYDLSR</sequence>
<accession>A0A2T3NHY1</accession>
<dbReference type="EMBL" id="PYMB01000002">
    <property type="protein sequence ID" value="PSW14563.1"/>
    <property type="molecule type" value="Genomic_DNA"/>
</dbReference>
<keyword evidence="1" id="KW-0732">Signal</keyword>
<evidence type="ECO:0008006" key="4">
    <source>
        <dbReference type="Google" id="ProtNLM"/>
    </source>
</evidence>
<feature type="chain" id="PRO_5015709783" description="Chromosome partitioning protein ParB" evidence="1">
    <location>
        <begin position="22"/>
        <end position="379"/>
    </location>
</feature>
<dbReference type="OrthoDB" id="323572at2"/>
<name>A0A2T3NHY1_9GAMM</name>
<organism evidence="2 3">
    <name type="scientific">Photobacterium rosenbergii</name>
    <dbReference type="NCBI Taxonomy" id="294936"/>
    <lineage>
        <taxon>Bacteria</taxon>
        <taxon>Pseudomonadati</taxon>
        <taxon>Pseudomonadota</taxon>
        <taxon>Gammaproteobacteria</taxon>
        <taxon>Vibrionales</taxon>
        <taxon>Vibrionaceae</taxon>
        <taxon>Photobacterium</taxon>
    </lineage>
</organism>
<dbReference type="SUPFAM" id="SSF110849">
    <property type="entry name" value="ParB/Sulfiredoxin"/>
    <property type="match status" value="1"/>
</dbReference>
<evidence type="ECO:0000256" key="1">
    <source>
        <dbReference type="SAM" id="SignalP"/>
    </source>
</evidence>
<proteinExistence type="predicted"/>
<dbReference type="Pfam" id="PF08857">
    <property type="entry name" value="ParBc_2"/>
    <property type="match status" value="1"/>
</dbReference>
<dbReference type="CDD" id="cd16390">
    <property type="entry name" value="ParB_N_Srx_like"/>
    <property type="match status" value="1"/>
</dbReference>
<dbReference type="Gene3D" id="3.90.1530.10">
    <property type="entry name" value="Conserved hypothetical protein from pyrococcus furiosus pfu- 392566-001, ParB domain"/>
    <property type="match status" value="1"/>
</dbReference>
<gene>
    <name evidence="2" type="ORF">C9J01_09060</name>
</gene>
<protein>
    <recommendedName>
        <fullName evidence="4">Chromosome partitioning protein ParB</fullName>
    </recommendedName>
</protein>
<dbReference type="PROSITE" id="PS51257">
    <property type="entry name" value="PROKAR_LIPOPROTEIN"/>
    <property type="match status" value="1"/>
</dbReference>
<evidence type="ECO:0000313" key="3">
    <source>
        <dbReference type="Proteomes" id="UP000241346"/>
    </source>
</evidence>
<evidence type="ECO:0000313" key="2">
    <source>
        <dbReference type="EMBL" id="PSW14563.1"/>
    </source>
</evidence>
<dbReference type="Proteomes" id="UP000241346">
    <property type="component" value="Unassembled WGS sequence"/>
</dbReference>
<feature type="signal peptide" evidence="1">
    <location>
        <begin position="1"/>
        <end position="21"/>
    </location>
</feature>
<dbReference type="AlphaFoldDB" id="A0A2T3NHY1"/>
<dbReference type="RefSeq" id="WP_107297802.1">
    <property type="nucleotide sequence ID" value="NZ_PYMB01000002.1"/>
</dbReference>